<evidence type="ECO:0000256" key="6">
    <source>
        <dbReference type="ARBA" id="ARBA00022692"/>
    </source>
</evidence>
<keyword evidence="5" id="KW-0410">Iron transport</keyword>
<dbReference type="RefSeq" id="WP_290318473.1">
    <property type="nucleotide sequence ID" value="NZ_JAUFPN010000178.1"/>
</dbReference>
<dbReference type="Pfam" id="PF07715">
    <property type="entry name" value="Plug"/>
    <property type="match status" value="1"/>
</dbReference>
<evidence type="ECO:0000256" key="11">
    <source>
        <dbReference type="ARBA" id="ARBA00023136"/>
    </source>
</evidence>
<evidence type="ECO:0000313" key="20">
    <source>
        <dbReference type="Proteomes" id="UP001529369"/>
    </source>
</evidence>
<dbReference type="CDD" id="cd01347">
    <property type="entry name" value="ligand_gated_channel"/>
    <property type="match status" value="1"/>
</dbReference>
<dbReference type="PROSITE" id="PS52016">
    <property type="entry name" value="TONB_DEPENDENT_REC_3"/>
    <property type="match status" value="1"/>
</dbReference>
<accession>A0ABT8AAA4</accession>
<evidence type="ECO:0000256" key="2">
    <source>
        <dbReference type="ARBA" id="ARBA00009810"/>
    </source>
</evidence>
<feature type="signal peptide" evidence="16">
    <location>
        <begin position="1"/>
        <end position="36"/>
    </location>
</feature>
<dbReference type="PANTHER" id="PTHR32552">
    <property type="entry name" value="FERRICHROME IRON RECEPTOR-RELATED"/>
    <property type="match status" value="1"/>
</dbReference>
<dbReference type="InterPro" id="IPR000531">
    <property type="entry name" value="Beta-barrel_TonB"/>
</dbReference>
<evidence type="ECO:0000259" key="18">
    <source>
        <dbReference type="Pfam" id="PF07715"/>
    </source>
</evidence>
<dbReference type="Pfam" id="PF00593">
    <property type="entry name" value="TonB_dep_Rec_b-barrel"/>
    <property type="match status" value="1"/>
</dbReference>
<evidence type="ECO:0000256" key="10">
    <source>
        <dbReference type="ARBA" id="ARBA00023077"/>
    </source>
</evidence>
<proteinExistence type="inferred from homology"/>
<evidence type="ECO:0000256" key="16">
    <source>
        <dbReference type="SAM" id="SignalP"/>
    </source>
</evidence>
<comment type="similarity">
    <text evidence="2 14 15">Belongs to the TonB-dependent receptor family.</text>
</comment>
<comment type="subcellular location">
    <subcellularLocation>
        <location evidence="1 14">Cell outer membrane</location>
        <topology evidence="1 14">Multi-pass membrane protein</topology>
    </subcellularLocation>
</comment>
<keyword evidence="8" id="KW-0408">Iron</keyword>
<gene>
    <name evidence="19" type="ORF">QWZ14_19410</name>
</gene>
<keyword evidence="3 14" id="KW-0813">Transport</keyword>
<dbReference type="PANTHER" id="PTHR32552:SF68">
    <property type="entry name" value="FERRICHROME OUTER MEMBRANE TRANSPORTER_PHAGE RECEPTOR"/>
    <property type="match status" value="1"/>
</dbReference>
<keyword evidence="12 19" id="KW-0675">Receptor</keyword>
<evidence type="ECO:0000256" key="15">
    <source>
        <dbReference type="RuleBase" id="RU003357"/>
    </source>
</evidence>
<dbReference type="InterPro" id="IPR037066">
    <property type="entry name" value="Plug_dom_sf"/>
</dbReference>
<keyword evidence="11 14" id="KW-0472">Membrane</keyword>
<keyword evidence="4 14" id="KW-1134">Transmembrane beta strand</keyword>
<evidence type="ECO:0000256" key="13">
    <source>
        <dbReference type="ARBA" id="ARBA00023237"/>
    </source>
</evidence>
<dbReference type="InterPro" id="IPR012910">
    <property type="entry name" value="Plug_dom"/>
</dbReference>
<feature type="domain" description="TonB-dependent receptor-like beta-barrel" evidence="17">
    <location>
        <begin position="258"/>
        <end position="723"/>
    </location>
</feature>
<evidence type="ECO:0000256" key="8">
    <source>
        <dbReference type="ARBA" id="ARBA00023004"/>
    </source>
</evidence>
<dbReference type="Gene3D" id="2.170.130.10">
    <property type="entry name" value="TonB-dependent receptor, plug domain"/>
    <property type="match status" value="1"/>
</dbReference>
<sequence>MPMPRAHTRRPSRHAHGAVLLPAILLAAMPPQPAAAQPAAVTQEATALPELNVNAGLPRGHGPVRGYVAGVSATATKTDTPLLETPQSLSVVTRDQIEAQAAQNLNGALRYTPGIATDTRGAVALRLDQFSVRGFTVPQFLDGMRLFGGRDANPSVDFYRLERIDVLRGPASVMYGQASPGGVVNLVSKRPTETPQRELLLQGGSYGTFRGGLDLSGALNEDRTILGRVVGSYYRSDTQIEQVEEERFYLAPSVTFRPTTDTSITLLGLYQRDPQGGSYGSVPAYGSVLGNPNGRVATNRWDGNPGFDRLNRTQYQVGYLAEHRFNDAFTLRQNFRYAHSEGYYRQLYGTFGANLLPDFRTVQRSTTGSDVRFDTVTVDTHLQSKFDTGPLGHTLLTGVDYYNTSSRTFSGFDAVAPAYDLYAPNFGSLAIRPLTYQTNARQTQNSLGFYGQDQIRIGRVALQLGGRYDRYDSATETETFATRRTTRSEQEVGAFTGRAGLVYLFDNGLAPYLSYAESFEPQSGTFAPARGAGAFEPTTGRQYEAGLRYQPPGTNALFSAAVFDLTRQNVLTTDPNDNRYSVQTGEVRSRGVELEAKASLATGLEVVGAFTWLDHEVTSSNATVTENRGIAGAPTPTRPEKGTTPVGVPSVLGSVWANYSFQPDTALEGAGLGGGLRYVGSSWGDTANTLKVPDYTLVDLTARYNLGKLGAANTELQLNVSNLFDKEYVSTCNTYAWCWYGFRRSVIATLRHRF</sequence>
<protein>
    <submittedName>
        <fullName evidence="19">TonB-dependent siderophore receptor</fullName>
    </submittedName>
</protein>
<dbReference type="Proteomes" id="UP001529369">
    <property type="component" value="Unassembled WGS sequence"/>
</dbReference>
<dbReference type="InterPro" id="IPR036942">
    <property type="entry name" value="Beta-barrel_TonB_sf"/>
</dbReference>
<evidence type="ECO:0000256" key="3">
    <source>
        <dbReference type="ARBA" id="ARBA00022448"/>
    </source>
</evidence>
<keyword evidence="10 15" id="KW-0798">TonB box</keyword>
<dbReference type="InterPro" id="IPR010105">
    <property type="entry name" value="TonB_sidphr_rcpt"/>
</dbReference>
<dbReference type="InterPro" id="IPR039426">
    <property type="entry name" value="TonB-dep_rcpt-like"/>
</dbReference>
<evidence type="ECO:0000256" key="4">
    <source>
        <dbReference type="ARBA" id="ARBA00022452"/>
    </source>
</evidence>
<feature type="domain" description="TonB-dependent receptor plug" evidence="18">
    <location>
        <begin position="82"/>
        <end position="183"/>
    </location>
</feature>
<evidence type="ECO:0000256" key="1">
    <source>
        <dbReference type="ARBA" id="ARBA00004571"/>
    </source>
</evidence>
<dbReference type="Gene3D" id="2.40.170.20">
    <property type="entry name" value="TonB-dependent receptor, beta-barrel domain"/>
    <property type="match status" value="1"/>
</dbReference>
<evidence type="ECO:0000313" key="19">
    <source>
        <dbReference type="EMBL" id="MDN3566546.1"/>
    </source>
</evidence>
<evidence type="ECO:0000259" key="17">
    <source>
        <dbReference type="Pfam" id="PF00593"/>
    </source>
</evidence>
<evidence type="ECO:0000256" key="9">
    <source>
        <dbReference type="ARBA" id="ARBA00023065"/>
    </source>
</evidence>
<evidence type="ECO:0000256" key="12">
    <source>
        <dbReference type="ARBA" id="ARBA00023170"/>
    </source>
</evidence>
<keyword evidence="13 14" id="KW-0998">Cell outer membrane</keyword>
<organism evidence="19 20">
    <name type="scientific">Paeniroseomonas aquatica</name>
    <dbReference type="NCBI Taxonomy" id="373043"/>
    <lineage>
        <taxon>Bacteria</taxon>
        <taxon>Pseudomonadati</taxon>
        <taxon>Pseudomonadota</taxon>
        <taxon>Alphaproteobacteria</taxon>
        <taxon>Acetobacterales</taxon>
        <taxon>Acetobacteraceae</taxon>
        <taxon>Paeniroseomonas</taxon>
    </lineage>
</organism>
<dbReference type="NCBIfam" id="TIGR01783">
    <property type="entry name" value="TonB-siderophor"/>
    <property type="match status" value="1"/>
</dbReference>
<reference evidence="20" key="1">
    <citation type="journal article" date="2019" name="Int. J. Syst. Evol. Microbiol.">
        <title>The Global Catalogue of Microorganisms (GCM) 10K type strain sequencing project: providing services to taxonomists for standard genome sequencing and annotation.</title>
        <authorList>
            <consortium name="The Broad Institute Genomics Platform"/>
            <consortium name="The Broad Institute Genome Sequencing Center for Infectious Disease"/>
            <person name="Wu L."/>
            <person name="Ma J."/>
        </authorList>
    </citation>
    <scope>NUCLEOTIDE SEQUENCE [LARGE SCALE GENOMIC DNA]</scope>
    <source>
        <strain evidence="20">CECT 7131</strain>
    </source>
</reference>
<evidence type="ECO:0000256" key="5">
    <source>
        <dbReference type="ARBA" id="ARBA00022496"/>
    </source>
</evidence>
<feature type="chain" id="PRO_5046194269" evidence="16">
    <location>
        <begin position="37"/>
        <end position="754"/>
    </location>
</feature>
<name>A0ABT8AAA4_9PROT</name>
<evidence type="ECO:0000256" key="14">
    <source>
        <dbReference type="PROSITE-ProRule" id="PRU01360"/>
    </source>
</evidence>
<keyword evidence="9" id="KW-0406">Ion transport</keyword>
<keyword evidence="7 16" id="KW-0732">Signal</keyword>
<evidence type="ECO:0000256" key="7">
    <source>
        <dbReference type="ARBA" id="ARBA00022729"/>
    </source>
</evidence>
<dbReference type="SUPFAM" id="SSF56935">
    <property type="entry name" value="Porins"/>
    <property type="match status" value="1"/>
</dbReference>
<keyword evidence="20" id="KW-1185">Reference proteome</keyword>
<keyword evidence="6 14" id="KW-0812">Transmembrane</keyword>
<comment type="caution">
    <text evidence="19">The sequence shown here is derived from an EMBL/GenBank/DDBJ whole genome shotgun (WGS) entry which is preliminary data.</text>
</comment>
<dbReference type="EMBL" id="JAUFPN010000178">
    <property type="protein sequence ID" value="MDN3566546.1"/>
    <property type="molecule type" value="Genomic_DNA"/>
</dbReference>